<dbReference type="Pfam" id="PF00686">
    <property type="entry name" value="CBM_20"/>
    <property type="match status" value="1"/>
</dbReference>
<dbReference type="SMART" id="SM01065">
    <property type="entry name" value="CBM_2"/>
    <property type="match status" value="1"/>
</dbReference>
<gene>
    <name evidence="2" type="ORF">CLEI1391_LOCUS13005</name>
</gene>
<dbReference type="Gene3D" id="2.60.40.10">
    <property type="entry name" value="Immunoglobulins"/>
    <property type="match status" value="1"/>
</dbReference>
<organism evidence="2">
    <name type="scientific">Chlamydomonas leiostraca</name>
    <dbReference type="NCBI Taxonomy" id="1034604"/>
    <lineage>
        <taxon>Eukaryota</taxon>
        <taxon>Viridiplantae</taxon>
        <taxon>Chlorophyta</taxon>
        <taxon>core chlorophytes</taxon>
        <taxon>Chlorophyceae</taxon>
        <taxon>CS clade</taxon>
        <taxon>Chlamydomonadales</taxon>
        <taxon>Chlamydomonadaceae</taxon>
        <taxon>Chlamydomonas</taxon>
    </lineage>
</organism>
<dbReference type="AlphaFoldDB" id="A0A7S0RTP4"/>
<dbReference type="EMBL" id="HBFB01023005">
    <property type="protein sequence ID" value="CAD8686623.1"/>
    <property type="molecule type" value="Transcribed_RNA"/>
</dbReference>
<sequence length="176" mass="19519">MIANKVSVKPQATRMASIARPSGARMSVVRSVVAVQTAPPQTKIQQIDIELLNKKLEAKAKALIALEEQEIAARPKVVISIQREVALGESWKVVGRIPELGRFVPEVAPHMKWGAGHVWTYEGRIRPGQWEYKLVLRKPDGAIVWEEGPDRKLEVPEGKGPNDVVEIKITDIKLPA</sequence>
<dbReference type="PROSITE" id="PS51166">
    <property type="entry name" value="CBM20"/>
    <property type="match status" value="1"/>
</dbReference>
<dbReference type="GO" id="GO:0016020">
    <property type="term" value="C:membrane"/>
    <property type="evidence" value="ECO:0007669"/>
    <property type="project" value="TreeGrafter"/>
</dbReference>
<proteinExistence type="predicted"/>
<reference evidence="2" key="1">
    <citation type="submission" date="2021-01" db="EMBL/GenBank/DDBJ databases">
        <authorList>
            <person name="Corre E."/>
            <person name="Pelletier E."/>
            <person name="Niang G."/>
            <person name="Scheremetjew M."/>
            <person name="Finn R."/>
            <person name="Kale V."/>
            <person name="Holt S."/>
            <person name="Cochrane G."/>
            <person name="Meng A."/>
            <person name="Brown T."/>
            <person name="Cohen L."/>
        </authorList>
    </citation>
    <scope>NUCLEOTIDE SEQUENCE</scope>
    <source>
        <strain evidence="2">SAG 11-49</strain>
    </source>
</reference>
<dbReference type="PANTHER" id="PTHR15048:SF0">
    <property type="entry name" value="STARCH-BINDING DOMAIN-CONTAINING PROTEIN 1"/>
    <property type="match status" value="1"/>
</dbReference>
<dbReference type="InterPro" id="IPR013783">
    <property type="entry name" value="Ig-like_fold"/>
</dbReference>
<protein>
    <recommendedName>
        <fullName evidence="1">CBM20 domain-containing protein</fullName>
    </recommendedName>
</protein>
<dbReference type="PANTHER" id="PTHR15048">
    <property type="entry name" value="STARCH-BINDING DOMAIN-CONTAINING PROTEIN 1"/>
    <property type="match status" value="1"/>
</dbReference>
<dbReference type="GO" id="GO:2001070">
    <property type="term" value="F:starch binding"/>
    <property type="evidence" value="ECO:0007669"/>
    <property type="project" value="InterPro"/>
</dbReference>
<dbReference type="InterPro" id="IPR013784">
    <property type="entry name" value="Carb-bd-like_fold"/>
</dbReference>
<dbReference type="SUPFAM" id="SSF49452">
    <property type="entry name" value="Starch-binding domain-like"/>
    <property type="match status" value="1"/>
</dbReference>
<name>A0A7S0RTP4_9CHLO</name>
<feature type="domain" description="CBM20" evidence="1">
    <location>
        <begin position="71"/>
        <end position="172"/>
    </location>
</feature>
<evidence type="ECO:0000313" key="2">
    <source>
        <dbReference type="EMBL" id="CAD8686623.1"/>
    </source>
</evidence>
<dbReference type="InterPro" id="IPR002044">
    <property type="entry name" value="CBM20"/>
</dbReference>
<accession>A0A7S0RTP4</accession>
<evidence type="ECO:0000259" key="1">
    <source>
        <dbReference type="PROSITE" id="PS51166"/>
    </source>
</evidence>